<proteinExistence type="predicted"/>
<sequence length="161" mass="16135">MPGPAATIGSIHTCPMFNPGVPPIPHVGGPVTGPGVPTVLIGGKPAAVVGDLCTCVGPPDTIAQGEATVLIGGKPAATVGSMTAHGGAITVGETTVLIGTGVSAPTAILPLQEIPFPKISPVLNVLASVTGRSLKEAKEKQDELKQEAKKNTITPEYIFSM</sequence>
<dbReference type="OrthoDB" id="9807902at2"/>
<reference evidence="1 2" key="1">
    <citation type="submission" date="2019-06" db="EMBL/GenBank/DDBJ databases">
        <authorList>
            <person name="Meng X."/>
        </authorList>
    </citation>
    <scope>NUCLEOTIDE SEQUENCE [LARGE SCALE GENOMIC DNA]</scope>
    <source>
        <strain evidence="1 2">M625</strain>
    </source>
</reference>
<dbReference type="AlphaFoldDB" id="A0A504J5Q5"/>
<protein>
    <submittedName>
        <fullName evidence="1">Paar repeat-containing protein</fullName>
    </submittedName>
</protein>
<gene>
    <name evidence="1" type="ORF">FHK87_11250</name>
</gene>
<organism evidence="1 2">
    <name type="scientific">Aquimarina algicola</name>
    <dbReference type="NCBI Taxonomy" id="2589995"/>
    <lineage>
        <taxon>Bacteria</taxon>
        <taxon>Pseudomonadati</taxon>
        <taxon>Bacteroidota</taxon>
        <taxon>Flavobacteriia</taxon>
        <taxon>Flavobacteriales</taxon>
        <taxon>Flavobacteriaceae</taxon>
        <taxon>Aquimarina</taxon>
    </lineage>
</organism>
<evidence type="ECO:0000313" key="2">
    <source>
        <dbReference type="Proteomes" id="UP000315540"/>
    </source>
</evidence>
<dbReference type="Proteomes" id="UP000315540">
    <property type="component" value="Unassembled WGS sequence"/>
</dbReference>
<dbReference type="Gene3D" id="2.60.200.60">
    <property type="match status" value="2"/>
</dbReference>
<name>A0A504J5Q5_9FLAO</name>
<dbReference type="Pfam" id="PF05488">
    <property type="entry name" value="PAAR_motif"/>
    <property type="match status" value="1"/>
</dbReference>
<dbReference type="InterPro" id="IPR008727">
    <property type="entry name" value="PAAR_motif"/>
</dbReference>
<evidence type="ECO:0000313" key="1">
    <source>
        <dbReference type="EMBL" id="TPN85854.1"/>
    </source>
</evidence>
<comment type="caution">
    <text evidence="1">The sequence shown here is derived from an EMBL/GenBank/DDBJ whole genome shotgun (WGS) entry which is preliminary data.</text>
</comment>
<accession>A0A504J5Q5</accession>
<dbReference type="EMBL" id="VFWZ01000003">
    <property type="protein sequence ID" value="TPN85854.1"/>
    <property type="molecule type" value="Genomic_DNA"/>
</dbReference>
<keyword evidence="2" id="KW-1185">Reference proteome</keyword>
<dbReference type="CDD" id="cd14738">
    <property type="entry name" value="PAAR_2"/>
    <property type="match status" value="1"/>
</dbReference>